<sequence length="323" mass="36743">MHQFMNHPGASDGRRKGESIYVFIHTLMPCDEDGFDLPSDAPPPPFPERRQDDYEPYGSQATFELADFLYCKEQMSGNKIDELMEIWATHQWAQYDDDDPSPPFANAQDLYSIIDATELGDVPWQGFAVTYDGKVPDNAPSWMSSSYEVWFRDPLLVMESQIGNHDFGNEMDYAPKRVFSQTWTRQLCDLMSGDWAWNQADIIAEKPETHGAMFAPVILGSDKTTVSVATAHRNALALIGFLAIPKTDKRHQDSVEFCKFRRQLFHTSLIRILLPLKPFMTRPRVTQCGDGHFRRVIYGLGPYIADYPEQALLACIVSGWCAK</sequence>
<proteinExistence type="predicted"/>
<feature type="region of interest" description="Disordered" evidence="1">
    <location>
        <begin position="33"/>
        <end position="52"/>
    </location>
</feature>
<dbReference type="AlphaFoldDB" id="A0A9P5JYL9"/>
<dbReference type="Proteomes" id="UP000759537">
    <property type="component" value="Unassembled WGS sequence"/>
</dbReference>
<evidence type="ECO:0000313" key="3">
    <source>
        <dbReference type="Proteomes" id="UP000759537"/>
    </source>
</evidence>
<reference evidence="2" key="1">
    <citation type="submission" date="2019-10" db="EMBL/GenBank/DDBJ databases">
        <authorList>
            <consortium name="DOE Joint Genome Institute"/>
            <person name="Kuo A."/>
            <person name="Miyauchi S."/>
            <person name="Kiss E."/>
            <person name="Drula E."/>
            <person name="Kohler A."/>
            <person name="Sanchez-Garcia M."/>
            <person name="Andreopoulos B."/>
            <person name="Barry K.W."/>
            <person name="Bonito G."/>
            <person name="Buee M."/>
            <person name="Carver A."/>
            <person name="Chen C."/>
            <person name="Cichocki N."/>
            <person name="Clum A."/>
            <person name="Culley D."/>
            <person name="Crous P.W."/>
            <person name="Fauchery L."/>
            <person name="Girlanda M."/>
            <person name="Hayes R."/>
            <person name="Keri Z."/>
            <person name="LaButti K."/>
            <person name="Lipzen A."/>
            <person name="Lombard V."/>
            <person name="Magnuson J."/>
            <person name="Maillard F."/>
            <person name="Morin E."/>
            <person name="Murat C."/>
            <person name="Nolan M."/>
            <person name="Ohm R."/>
            <person name="Pangilinan J."/>
            <person name="Pereira M."/>
            <person name="Perotto S."/>
            <person name="Peter M."/>
            <person name="Riley R."/>
            <person name="Sitrit Y."/>
            <person name="Stielow B."/>
            <person name="Szollosi G."/>
            <person name="Zifcakova L."/>
            <person name="Stursova M."/>
            <person name="Spatafora J.W."/>
            <person name="Tedersoo L."/>
            <person name="Vaario L.-M."/>
            <person name="Yamada A."/>
            <person name="Yan M."/>
            <person name="Wang P."/>
            <person name="Xu J."/>
            <person name="Bruns T."/>
            <person name="Baldrian P."/>
            <person name="Vilgalys R."/>
            <person name="Henrissat B."/>
            <person name="Grigoriev I.V."/>
            <person name="Hibbett D."/>
            <person name="Nagy L.G."/>
            <person name="Martin F.M."/>
        </authorList>
    </citation>
    <scope>NUCLEOTIDE SEQUENCE</scope>
    <source>
        <strain evidence="2">Prilba</strain>
    </source>
</reference>
<dbReference type="InterPro" id="IPR041078">
    <property type="entry name" value="Plavaka"/>
</dbReference>
<protein>
    <submittedName>
        <fullName evidence="2">Uncharacterized protein</fullName>
    </submittedName>
</protein>
<dbReference type="OrthoDB" id="3199698at2759"/>
<gene>
    <name evidence="2" type="ORF">DFH94DRAFT_840476</name>
</gene>
<organism evidence="2 3">
    <name type="scientific">Russula ochroleuca</name>
    <dbReference type="NCBI Taxonomy" id="152965"/>
    <lineage>
        <taxon>Eukaryota</taxon>
        <taxon>Fungi</taxon>
        <taxon>Dikarya</taxon>
        <taxon>Basidiomycota</taxon>
        <taxon>Agaricomycotina</taxon>
        <taxon>Agaricomycetes</taxon>
        <taxon>Russulales</taxon>
        <taxon>Russulaceae</taxon>
        <taxon>Russula</taxon>
    </lineage>
</organism>
<dbReference type="EMBL" id="WHVB01000024">
    <property type="protein sequence ID" value="KAF8470968.1"/>
    <property type="molecule type" value="Genomic_DNA"/>
</dbReference>
<dbReference type="Pfam" id="PF18759">
    <property type="entry name" value="Plavaka"/>
    <property type="match status" value="1"/>
</dbReference>
<evidence type="ECO:0000313" key="2">
    <source>
        <dbReference type="EMBL" id="KAF8470968.1"/>
    </source>
</evidence>
<accession>A0A9P5JYL9</accession>
<keyword evidence="3" id="KW-1185">Reference proteome</keyword>
<reference evidence="2" key="2">
    <citation type="journal article" date="2020" name="Nat. Commun.">
        <title>Large-scale genome sequencing of mycorrhizal fungi provides insights into the early evolution of symbiotic traits.</title>
        <authorList>
            <person name="Miyauchi S."/>
            <person name="Kiss E."/>
            <person name="Kuo A."/>
            <person name="Drula E."/>
            <person name="Kohler A."/>
            <person name="Sanchez-Garcia M."/>
            <person name="Morin E."/>
            <person name="Andreopoulos B."/>
            <person name="Barry K.W."/>
            <person name="Bonito G."/>
            <person name="Buee M."/>
            <person name="Carver A."/>
            <person name="Chen C."/>
            <person name="Cichocki N."/>
            <person name="Clum A."/>
            <person name="Culley D."/>
            <person name="Crous P.W."/>
            <person name="Fauchery L."/>
            <person name="Girlanda M."/>
            <person name="Hayes R.D."/>
            <person name="Keri Z."/>
            <person name="LaButti K."/>
            <person name="Lipzen A."/>
            <person name="Lombard V."/>
            <person name="Magnuson J."/>
            <person name="Maillard F."/>
            <person name="Murat C."/>
            <person name="Nolan M."/>
            <person name="Ohm R.A."/>
            <person name="Pangilinan J."/>
            <person name="Pereira M.F."/>
            <person name="Perotto S."/>
            <person name="Peter M."/>
            <person name="Pfister S."/>
            <person name="Riley R."/>
            <person name="Sitrit Y."/>
            <person name="Stielow J.B."/>
            <person name="Szollosi G."/>
            <person name="Zifcakova L."/>
            <person name="Stursova M."/>
            <person name="Spatafora J.W."/>
            <person name="Tedersoo L."/>
            <person name="Vaario L.M."/>
            <person name="Yamada A."/>
            <person name="Yan M."/>
            <person name="Wang P."/>
            <person name="Xu J."/>
            <person name="Bruns T."/>
            <person name="Baldrian P."/>
            <person name="Vilgalys R."/>
            <person name="Dunand C."/>
            <person name="Henrissat B."/>
            <person name="Grigoriev I.V."/>
            <person name="Hibbett D."/>
            <person name="Nagy L.G."/>
            <person name="Martin F.M."/>
        </authorList>
    </citation>
    <scope>NUCLEOTIDE SEQUENCE</scope>
    <source>
        <strain evidence="2">Prilba</strain>
    </source>
</reference>
<comment type="caution">
    <text evidence="2">The sequence shown here is derived from an EMBL/GenBank/DDBJ whole genome shotgun (WGS) entry which is preliminary data.</text>
</comment>
<evidence type="ECO:0000256" key="1">
    <source>
        <dbReference type="SAM" id="MobiDB-lite"/>
    </source>
</evidence>
<name>A0A9P5JYL9_9AGAM</name>